<dbReference type="GO" id="GO:0000993">
    <property type="term" value="F:RNA polymerase II complex binding"/>
    <property type="evidence" value="ECO:0007669"/>
    <property type="project" value="TreeGrafter"/>
</dbReference>
<dbReference type="EMBL" id="BRYA01000355">
    <property type="protein sequence ID" value="GMI47709.1"/>
    <property type="molecule type" value="Genomic_DNA"/>
</dbReference>
<feature type="compositionally biased region" description="Polar residues" evidence="5">
    <location>
        <begin position="1"/>
        <end position="31"/>
    </location>
</feature>
<dbReference type="PANTHER" id="PTHR12882">
    <property type="entry name" value="SUPPRESSOR OF TY 4"/>
    <property type="match status" value="1"/>
</dbReference>
<dbReference type="PANTHER" id="PTHR12882:SF1">
    <property type="entry name" value="TRANSCRIPTION ELONGATION FACTOR SPT4"/>
    <property type="match status" value="1"/>
</dbReference>
<dbReference type="AlphaFoldDB" id="A0A9W7LEN0"/>
<reference evidence="8" key="1">
    <citation type="journal article" date="2023" name="Commun. Biol.">
        <title>Genome analysis of Parmales, the sister group of diatoms, reveals the evolutionary specialization of diatoms from phago-mixotrophs to photoautotrophs.</title>
        <authorList>
            <person name="Ban H."/>
            <person name="Sato S."/>
            <person name="Yoshikawa S."/>
            <person name="Yamada K."/>
            <person name="Nakamura Y."/>
            <person name="Ichinomiya M."/>
            <person name="Sato N."/>
            <person name="Blanc-Mathieu R."/>
            <person name="Endo H."/>
            <person name="Kuwata A."/>
            <person name="Ogata H."/>
        </authorList>
    </citation>
    <scope>NUCLEOTIDE SEQUENCE [LARGE SCALE GENOMIC DNA]</scope>
</reference>
<dbReference type="GO" id="GO:0006355">
    <property type="term" value="P:regulation of DNA-templated transcription"/>
    <property type="evidence" value="ECO:0007669"/>
    <property type="project" value="InterPro"/>
</dbReference>
<keyword evidence="4" id="KW-0539">Nucleus</keyword>
<evidence type="ECO:0000256" key="1">
    <source>
        <dbReference type="ARBA" id="ARBA00004123"/>
    </source>
</evidence>
<dbReference type="Proteomes" id="UP001165065">
    <property type="component" value="Unassembled WGS sequence"/>
</dbReference>
<proteinExistence type="inferred from homology"/>
<organism evidence="7 8">
    <name type="scientific">Triparma columacea</name>
    <dbReference type="NCBI Taxonomy" id="722753"/>
    <lineage>
        <taxon>Eukaryota</taxon>
        <taxon>Sar</taxon>
        <taxon>Stramenopiles</taxon>
        <taxon>Ochrophyta</taxon>
        <taxon>Bolidophyceae</taxon>
        <taxon>Parmales</taxon>
        <taxon>Triparmaceae</taxon>
        <taxon>Triparma</taxon>
    </lineage>
</organism>
<sequence length="190" mass="21105">MSEFASTSDAPLSSDPLNTSQSQIEASTASAEVNEAPPARSAASELEETNKEGEGGRMEEEEEEDEEELAAEEESSFAATPNALTNLRACKRCGLLKTFTQFYDQGCENCPFFDMQEDQARVSECTSSFYGGVYSMINPSESWMAKWLRLKTFKRGCYAMSVEGEYGEEVQVMLQNKGIRSRCELSWGVK</sequence>
<dbReference type="GO" id="GO:0008270">
    <property type="term" value="F:zinc ion binding"/>
    <property type="evidence" value="ECO:0007669"/>
    <property type="project" value="InterPro"/>
</dbReference>
<dbReference type="Gene3D" id="3.30.40.210">
    <property type="match status" value="1"/>
</dbReference>
<protein>
    <recommendedName>
        <fullName evidence="6">Spt4/RpoE2 zinc finger domain-containing protein</fullName>
    </recommendedName>
</protein>
<dbReference type="CDD" id="cd07973">
    <property type="entry name" value="Spt4"/>
    <property type="match status" value="1"/>
</dbReference>
<name>A0A9W7LEN0_9STRA</name>
<dbReference type="InterPro" id="IPR022800">
    <property type="entry name" value="Spt4/RpoE2_Znf"/>
</dbReference>
<evidence type="ECO:0000256" key="2">
    <source>
        <dbReference type="ARBA" id="ARBA00010464"/>
    </source>
</evidence>
<feature type="region of interest" description="Disordered" evidence="5">
    <location>
        <begin position="1"/>
        <end position="78"/>
    </location>
</feature>
<dbReference type="InterPro" id="IPR029040">
    <property type="entry name" value="RPABC4/Spt4"/>
</dbReference>
<dbReference type="SUPFAM" id="SSF63393">
    <property type="entry name" value="RNA polymerase subunits"/>
    <property type="match status" value="1"/>
</dbReference>
<dbReference type="InterPro" id="IPR038510">
    <property type="entry name" value="Spt4_sf"/>
</dbReference>
<evidence type="ECO:0000259" key="6">
    <source>
        <dbReference type="SMART" id="SM01389"/>
    </source>
</evidence>
<evidence type="ECO:0000256" key="3">
    <source>
        <dbReference type="ARBA" id="ARBA00023163"/>
    </source>
</evidence>
<dbReference type="Pfam" id="PF06093">
    <property type="entry name" value="Spt4"/>
    <property type="match status" value="1"/>
</dbReference>
<gene>
    <name evidence="7" type="ORF">TrCOL_g6419</name>
</gene>
<evidence type="ECO:0000256" key="4">
    <source>
        <dbReference type="ARBA" id="ARBA00023242"/>
    </source>
</evidence>
<keyword evidence="3" id="KW-0804">Transcription</keyword>
<feature type="domain" description="Spt4/RpoE2 zinc finger" evidence="6">
    <location>
        <begin position="87"/>
        <end position="163"/>
    </location>
</feature>
<dbReference type="OrthoDB" id="248751at2759"/>
<comment type="similarity">
    <text evidence="2">Belongs to the SPT4 family.</text>
</comment>
<dbReference type="GO" id="GO:0032044">
    <property type="term" value="C:DSIF complex"/>
    <property type="evidence" value="ECO:0007669"/>
    <property type="project" value="TreeGrafter"/>
</dbReference>
<comment type="subcellular location">
    <subcellularLocation>
        <location evidence="1">Nucleus</location>
    </subcellularLocation>
</comment>
<comment type="caution">
    <text evidence="7">The sequence shown here is derived from an EMBL/GenBank/DDBJ whole genome shotgun (WGS) entry which is preliminary data.</text>
</comment>
<evidence type="ECO:0000256" key="5">
    <source>
        <dbReference type="SAM" id="MobiDB-lite"/>
    </source>
</evidence>
<evidence type="ECO:0000313" key="7">
    <source>
        <dbReference type="EMBL" id="GMI47709.1"/>
    </source>
</evidence>
<dbReference type="GO" id="GO:0140673">
    <property type="term" value="P:transcription elongation-coupled chromatin remodeling"/>
    <property type="evidence" value="ECO:0007669"/>
    <property type="project" value="InterPro"/>
</dbReference>
<evidence type="ECO:0000313" key="8">
    <source>
        <dbReference type="Proteomes" id="UP001165065"/>
    </source>
</evidence>
<accession>A0A9W7LEN0</accession>
<feature type="compositionally biased region" description="Basic and acidic residues" evidence="5">
    <location>
        <begin position="48"/>
        <end position="58"/>
    </location>
</feature>
<feature type="compositionally biased region" description="Acidic residues" evidence="5">
    <location>
        <begin position="59"/>
        <end position="75"/>
    </location>
</feature>
<keyword evidence="8" id="KW-1185">Reference proteome</keyword>
<dbReference type="SMART" id="SM01389">
    <property type="entry name" value="Spt4"/>
    <property type="match status" value="1"/>
</dbReference>
<dbReference type="InterPro" id="IPR009287">
    <property type="entry name" value="Spt4"/>
</dbReference>